<sequence>MKLKIFLSLVILFFLKAAYAENNYFLSKTLLVLPQNSLVKIKWIISPDPKNKSIDTTADKFHFFIDYKNEPVILYDNKLLFNPLTGYMAKFKNPVKDVICLDNGVLLFSDGSNLGFIEVKKDNDIIPAAIIKAIARLPMSESKLFRGEDSVYALAFNKKTKKHEVYLFNNSRSVFQKIASLNEPLTSLTGKGQHLFIASGKLIKEFRNGKLSVIYEHPRQEIKEIFYNDKVGLIYKTSNGVGLVKNNTALEFLQTENPTLFLKNTSLYVFFSSVQGVLEIMNIDDLKNYSFKVEKIIDIKQTFQEELP</sequence>
<keyword evidence="2" id="KW-1185">Reference proteome</keyword>
<dbReference type="Proteomes" id="UP000054976">
    <property type="component" value="Unassembled WGS sequence"/>
</dbReference>
<organism evidence="1 2">
    <name type="scientific">Thermodesulfovibrio aggregans</name>
    <dbReference type="NCBI Taxonomy" id="86166"/>
    <lineage>
        <taxon>Bacteria</taxon>
        <taxon>Pseudomonadati</taxon>
        <taxon>Nitrospirota</taxon>
        <taxon>Thermodesulfovibrionia</taxon>
        <taxon>Thermodesulfovibrionales</taxon>
        <taxon>Thermodesulfovibrionaceae</taxon>
        <taxon>Thermodesulfovibrio</taxon>
    </lineage>
</organism>
<dbReference type="STRING" id="86166.TAGGR_2250"/>
<dbReference type="OrthoDB" id="9787447at2"/>
<evidence type="ECO:0000313" key="2">
    <source>
        <dbReference type="Proteomes" id="UP000054976"/>
    </source>
</evidence>
<evidence type="ECO:0000313" key="1">
    <source>
        <dbReference type="EMBL" id="GAQ95360.1"/>
    </source>
</evidence>
<dbReference type="AlphaFoldDB" id="A0A0U9HQQ7"/>
<accession>A0A0U9HQQ7</accession>
<dbReference type="EMBL" id="BCNO01000002">
    <property type="protein sequence ID" value="GAQ95360.1"/>
    <property type="molecule type" value="Genomic_DNA"/>
</dbReference>
<protein>
    <submittedName>
        <fullName evidence="1">Uncharacterized protein</fullName>
    </submittedName>
</protein>
<comment type="caution">
    <text evidence="1">The sequence shown here is derived from an EMBL/GenBank/DDBJ whole genome shotgun (WGS) entry which is preliminary data.</text>
</comment>
<dbReference type="RefSeq" id="WP_059176801.1">
    <property type="nucleotide sequence ID" value="NZ_BCNO01000002.1"/>
</dbReference>
<proteinExistence type="predicted"/>
<name>A0A0U9HQQ7_9BACT</name>
<gene>
    <name evidence="1" type="ORF">TAGGR_2250</name>
</gene>
<reference evidence="2" key="1">
    <citation type="submission" date="2016-01" db="EMBL/GenBank/DDBJ databases">
        <title>Draft genome sequence of Thermodesulfovibrio aggregans strain TGE-P1.</title>
        <authorList>
            <person name="Sekiguchi Y."/>
            <person name="Ohashi A."/>
            <person name="Matsuura N."/>
            <person name="Tourlousse M.D."/>
        </authorList>
    </citation>
    <scope>NUCLEOTIDE SEQUENCE [LARGE SCALE GENOMIC DNA]</scope>
    <source>
        <strain evidence="2">TGE-P1</strain>
    </source>
</reference>